<keyword evidence="1" id="KW-0833">Ubl conjugation pathway</keyword>
<dbReference type="PROSITE" id="PS50102">
    <property type="entry name" value="RRM"/>
    <property type="match status" value="1"/>
</dbReference>
<dbReference type="InterPro" id="IPR012677">
    <property type="entry name" value="Nucleotide-bd_a/b_plait_sf"/>
</dbReference>
<evidence type="ECO:0000256" key="1">
    <source>
        <dbReference type="ARBA" id="ARBA00022786"/>
    </source>
</evidence>
<gene>
    <name evidence="5" type="ORF">MAR_010391</name>
</gene>
<dbReference type="Proteomes" id="UP001164746">
    <property type="component" value="Chromosome 4"/>
</dbReference>
<dbReference type="Gene3D" id="3.30.70.330">
    <property type="match status" value="1"/>
</dbReference>
<sequence>MTDMELPVVAPKTSLKLDTQFNIQRKVFVGNVSYRIRSRKLAKFFSKFGSVEHCYIVKDHLKGWSRGIAFITFENEDGMTRALQASDQELYLDARQMRVQPSQLSSKTWYLLADSEEESEGDGTPYQGERTPSQGEGNQSPSEQNTQQSTAETFLPRACDGAAIDMLFEEVMVRILSLLSWKERVGVERVCWRWKHLVQRTWSSVHHLHFRNIFKGFGGLTDKNLGCLLSRCGSYLTSLDVAASPRILTTFAMDVIGKHCPSLQELDLTSVKVTDISLKNLVSRCTNLRRLWLRKCFHVTDKGVRYVLSVCSQLAYLDLSDMPVISGQVSDAGMSQLVSRCSQLEELNISNCLNISSATHTQICQEDLNISFSRLVLDLTLISLAQGCHLLRDLDVSGCASVTDIGVMSLAQLPRLTSLNLSYLSQVTEDSVMKIAQAGHLKKLVARATKFTTDDAIIALVTLCPLEHLDVSGCFQITMAILPAFKNTPALNGDTNIQLIIGGTSIDLEDEDMSAVMGLDHVTISMHNLVMRELEPDRDIILPSYDGDEMEDEDDSYSPHLPIPAYQEHVDFNDDWDDDYYGDGYLDNDDPLELERWSMS</sequence>
<dbReference type="Gene3D" id="3.80.10.10">
    <property type="entry name" value="Ribonuclease Inhibitor"/>
    <property type="match status" value="2"/>
</dbReference>
<dbReference type="InterPro" id="IPR035979">
    <property type="entry name" value="RBD_domain_sf"/>
</dbReference>
<evidence type="ECO:0000256" key="3">
    <source>
        <dbReference type="SAM" id="MobiDB-lite"/>
    </source>
</evidence>
<dbReference type="InterPro" id="IPR057207">
    <property type="entry name" value="FBXL15_LRR"/>
</dbReference>
<feature type="region of interest" description="Disordered" evidence="3">
    <location>
        <begin position="117"/>
        <end position="150"/>
    </location>
</feature>
<accession>A0ABY7E4W3</accession>
<dbReference type="Pfam" id="PF00076">
    <property type="entry name" value="RRM_1"/>
    <property type="match status" value="1"/>
</dbReference>
<protein>
    <submittedName>
        <fullName evidence="5">YQOA-like protein</fullName>
    </submittedName>
</protein>
<dbReference type="Pfam" id="PF25372">
    <property type="entry name" value="DUF7885"/>
    <property type="match status" value="1"/>
</dbReference>
<evidence type="ECO:0000256" key="2">
    <source>
        <dbReference type="PROSITE-ProRule" id="PRU00176"/>
    </source>
</evidence>
<dbReference type="SMART" id="SM00360">
    <property type="entry name" value="RRM"/>
    <property type="match status" value="1"/>
</dbReference>
<dbReference type="InterPro" id="IPR006553">
    <property type="entry name" value="Leu-rich_rpt_Cys-con_subtyp"/>
</dbReference>
<dbReference type="SMART" id="SM00367">
    <property type="entry name" value="LRR_CC"/>
    <property type="match status" value="6"/>
</dbReference>
<evidence type="ECO:0000313" key="6">
    <source>
        <dbReference type="Proteomes" id="UP001164746"/>
    </source>
</evidence>
<dbReference type="PANTHER" id="PTHR13318">
    <property type="entry name" value="PARTNER OF PAIRED, ISOFORM B-RELATED"/>
    <property type="match status" value="1"/>
</dbReference>
<dbReference type="EMBL" id="CP111015">
    <property type="protein sequence ID" value="WAR03833.1"/>
    <property type="molecule type" value="Genomic_DNA"/>
</dbReference>
<feature type="compositionally biased region" description="Polar residues" evidence="3">
    <location>
        <begin position="130"/>
        <end position="150"/>
    </location>
</feature>
<dbReference type="InterPro" id="IPR036047">
    <property type="entry name" value="F-box-like_dom_sf"/>
</dbReference>
<proteinExistence type="predicted"/>
<dbReference type="SUPFAM" id="SSF54928">
    <property type="entry name" value="RNA-binding domain, RBD"/>
    <property type="match status" value="1"/>
</dbReference>
<evidence type="ECO:0000259" key="4">
    <source>
        <dbReference type="PROSITE" id="PS50102"/>
    </source>
</evidence>
<organism evidence="5 6">
    <name type="scientific">Mya arenaria</name>
    <name type="common">Soft-shell clam</name>
    <dbReference type="NCBI Taxonomy" id="6604"/>
    <lineage>
        <taxon>Eukaryota</taxon>
        <taxon>Metazoa</taxon>
        <taxon>Spiralia</taxon>
        <taxon>Lophotrochozoa</taxon>
        <taxon>Mollusca</taxon>
        <taxon>Bivalvia</taxon>
        <taxon>Autobranchia</taxon>
        <taxon>Heteroconchia</taxon>
        <taxon>Euheterodonta</taxon>
        <taxon>Imparidentia</taxon>
        <taxon>Neoheterodontei</taxon>
        <taxon>Myida</taxon>
        <taxon>Myoidea</taxon>
        <taxon>Myidae</taxon>
        <taxon>Mya</taxon>
    </lineage>
</organism>
<reference evidence="5" key="1">
    <citation type="submission" date="2022-11" db="EMBL/GenBank/DDBJ databases">
        <title>Centuries of genome instability and evolution in soft-shell clam transmissible cancer (bioRxiv).</title>
        <authorList>
            <person name="Hart S.F.M."/>
            <person name="Yonemitsu M.A."/>
            <person name="Giersch R.M."/>
            <person name="Beal B.F."/>
            <person name="Arriagada G."/>
            <person name="Davis B.W."/>
            <person name="Ostrander E.A."/>
            <person name="Goff S.P."/>
            <person name="Metzger M.J."/>
        </authorList>
    </citation>
    <scope>NUCLEOTIDE SEQUENCE</scope>
    <source>
        <strain evidence="5">MELC-2E11</strain>
        <tissue evidence="5">Siphon/mantle</tissue>
    </source>
</reference>
<keyword evidence="6" id="KW-1185">Reference proteome</keyword>
<dbReference type="InterPro" id="IPR032675">
    <property type="entry name" value="LRR_dom_sf"/>
</dbReference>
<dbReference type="Gene3D" id="1.20.1280.50">
    <property type="match status" value="1"/>
</dbReference>
<name>A0ABY7E4W3_MYAAR</name>
<dbReference type="InterPro" id="IPR000504">
    <property type="entry name" value="RRM_dom"/>
</dbReference>
<dbReference type="SUPFAM" id="SSF52047">
    <property type="entry name" value="RNI-like"/>
    <property type="match status" value="1"/>
</dbReference>
<evidence type="ECO:0000313" key="5">
    <source>
        <dbReference type="EMBL" id="WAR03833.1"/>
    </source>
</evidence>
<keyword evidence="2" id="KW-0694">RNA-binding</keyword>
<dbReference type="SUPFAM" id="SSF81383">
    <property type="entry name" value="F-box domain"/>
    <property type="match status" value="1"/>
</dbReference>
<feature type="domain" description="RRM" evidence="4">
    <location>
        <begin position="25"/>
        <end position="104"/>
    </location>
</feature>